<organism evidence="2 3">
    <name type="scientific">Carnegiea gigantea</name>
    <dbReference type="NCBI Taxonomy" id="171969"/>
    <lineage>
        <taxon>Eukaryota</taxon>
        <taxon>Viridiplantae</taxon>
        <taxon>Streptophyta</taxon>
        <taxon>Embryophyta</taxon>
        <taxon>Tracheophyta</taxon>
        <taxon>Spermatophyta</taxon>
        <taxon>Magnoliopsida</taxon>
        <taxon>eudicotyledons</taxon>
        <taxon>Gunneridae</taxon>
        <taxon>Pentapetalae</taxon>
        <taxon>Caryophyllales</taxon>
        <taxon>Cactineae</taxon>
        <taxon>Cactaceae</taxon>
        <taxon>Cactoideae</taxon>
        <taxon>Echinocereeae</taxon>
        <taxon>Carnegiea</taxon>
    </lineage>
</organism>
<feature type="region of interest" description="Disordered" evidence="1">
    <location>
        <begin position="139"/>
        <end position="161"/>
    </location>
</feature>
<dbReference type="EMBL" id="JAKOGI010000202">
    <property type="protein sequence ID" value="KAJ8440006.1"/>
    <property type="molecule type" value="Genomic_DNA"/>
</dbReference>
<accession>A0A9Q1K9N6</accession>
<proteinExistence type="predicted"/>
<dbReference type="OrthoDB" id="1740536at2759"/>
<evidence type="ECO:0000256" key="1">
    <source>
        <dbReference type="SAM" id="MobiDB-lite"/>
    </source>
</evidence>
<keyword evidence="3" id="KW-1185">Reference proteome</keyword>
<reference evidence="2" key="1">
    <citation type="submission" date="2022-04" db="EMBL/GenBank/DDBJ databases">
        <title>Carnegiea gigantea Genome sequencing and assembly v2.</title>
        <authorList>
            <person name="Copetti D."/>
            <person name="Sanderson M.J."/>
            <person name="Burquez A."/>
            <person name="Wojciechowski M.F."/>
        </authorList>
    </citation>
    <scope>NUCLEOTIDE SEQUENCE</scope>
    <source>
        <strain evidence="2">SGP5-SGP5p</strain>
        <tissue evidence="2">Aerial part</tissue>
    </source>
</reference>
<name>A0A9Q1K9N6_9CARY</name>
<dbReference type="Proteomes" id="UP001153076">
    <property type="component" value="Unassembled WGS sequence"/>
</dbReference>
<evidence type="ECO:0000313" key="2">
    <source>
        <dbReference type="EMBL" id="KAJ8440006.1"/>
    </source>
</evidence>
<evidence type="ECO:0000313" key="3">
    <source>
        <dbReference type="Proteomes" id="UP001153076"/>
    </source>
</evidence>
<protein>
    <submittedName>
        <fullName evidence="2">Uncharacterized protein</fullName>
    </submittedName>
</protein>
<dbReference type="AlphaFoldDB" id="A0A9Q1K9N6"/>
<gene>
    <name evidence="2" type="ORF">Cgig2_022688</name>
</gene>
<sequence length="187" mass="21894">MTPYASKVWGARWYKEQEEYSHPYYMEVGGSEERILLPLMPMGRTLMRTRVPQSTHRPSKRPEGCERIGRFHTTSCNILMEIKASPMLRRPKPIDTPPKFRNKNKYCKYYEDHRHTTVDYSELKKALHELADQGQLNRFLKKGGGGDHKRRNLKGKKDNDADHNTKIITTITREIDSKKLSTGYRKA</sequence>
<comment type="caution">
    <text evidence="2">The sequence shown here is derived from an EMBL/GenBank/DDBJ whole genome shotgun (WGS) entry which is preliminary data.</text>
</comment>